<evidence type="ECO:0000313" key="10">
    <source>
        <dbReference type="EMBL" id="RAV09401.1"/>
    </source>
</evidence>
<sequence>MTISYIVAMGRDRSIGKDNKLPWRLPADLAYFKKTTMGHPILMGRKTYDSIGRPLPGRTNVVLTRSQDFQAEGCVVVHTAEEAMERFAAEELFVTGGTEMFRLFMPYADKMYITWIDAEFEADTFFPEYDEALWRLVSEEPGVTDERNPYAYSFRVYERMK</sequence>
<gene>
    <name evidence="10" type="ORF">DQG23_39575</name>
</gene>
<dbReference type="PIRSF" id="PIRSF000194">
    <property type="entry name" value="DHFR"/>
    <property type="match status" value="1"/>
</dbReference>
<accession>A0A329LN57</accession>
<comment type="caution">
    <text evidence="10">The sequence shown here is derived from an EMBL/GenBank/DDBJ whole genome shotgun (WGS) entry which is preliminary data.</text>
</comment>
<dbReference type="GO" id="GO:0070401">
    <property type="term" value="F:NADP+ binding"/>
    <property type="evidence" value="ECO:0007669"/>
    <property type="project" value="UniProtKB-ARBA"/>
</dbReference>
<dbReference type="Proteomes" id="UP000250369">
    <property type="component" value="Unassembled WGS sequence"/>
</dbReference>
<dbReference type="InterPro" id="IPR001796">
    <property type="entry name" value="DHFR_dom"/>
</dbReference>
<keyword evidence="6 8" id="KW-0560">Oxidoreductase</keyword>
<keyword evidence="4 8" id="KW-0554">One-carbon metabolism</keyword>
<reference evidence="10 11" key="1">
    <citation type="journal article" date="2009" name="Int. J. Syst. Evol. Microbiol.">
        <title>Paenibacillus contaminans sp. nov., isolated from a contaminated laboratory plate.</title>
        <authorList>
            <person name="Chou J.H."/>
            <person name="Lee J.H."/>
            <person name="Lin M.C."/>
            <person name="Chang P.S."/>
            <person name="Arun A.B."/>
            <person name="Young C.C."/>
            <person name="Chen W.M."/>
        </authorList>
    </citation>
    <scope>NUCLEOTIDE SEQUENCE [LARGE SCALE GENOMIC DNA]</scope>
    <source>
        <strain evidence="10 11">CKOBP-6</strain>
    </source>
</reference>
<dbReference type="AlphaFoldDB" id="A0A329LN57"/>
<dbReference type="PANTHER" id="PTHR48069">
    <property type="entry name" value="DIHYDROFOLATE REDUCTASE"/>
    <property type="match status" value="1"/>
</dbReference>
<keyword evidence="5 8" id="KW-0521">NADP</keyword>
<dbReference type="EMBL" id="QMFB01000050">
    <property type="protein sequence ID" value="RAV09401.1"/>
    <property type="molecule type" value="Genomic_DNA"/>
</dbReference>
<comment type="function">
    <text evidence="7 8">Key enzyme in folate metabolism. Catalyzes an essential reaction for de novo glycine and purine synthesis, and for DNA precursor synthesis.</text>
</comment>
<evidence type="ECO:0000256" key="6">
    <source>
        <dbReference type="ARBA" id="ARBA00023002"/>
    </source>
</evidence>
<dbReference type="GO" id="GO:0006730">
    <property type="term" value="P:one-carbon metabolic process"/>
    <property type="evidence" value="ECO:0007669"/>
    <property type="project" value="UniProtKB-KW"/>
</dbReference>
<dbReference type="EC" id="1.5.1.3" evidence="3 8"/>
<dbReference type="PANTHER" id="PTHR48069:SF3">
    <property type="entry name" value="DIHYDROFOLATE REDUCTASE"/>
    <property type="match status" value="1"/>
</dbReference>
<dbReference type="PRINTS" id="PR00070">
    <property type="entry name" value="DHFR"/>
</dbReference>
<dbReference type="GO" id="GO:0046654">
    <property type="term" value="P:tetrahydrofolate biosynthetic process"/>
    <property type="evidence" value="ECO:0007669"/>
    <property type="project" value="UniProtKB-UniPathway"/>
</dbReference>
<comment type="similarity">
    <text evidence="2 8">Belongs to the dihydrofolate reductase family.</text>
</comment>
<dbReference type="Gene3D" id="3.40.430.10">
    <property type="entry name" value="Dihydrofolate Reductase, subunit A"/>
    <property type="match status" value="1"/>
</dbReference>
<dbReference type="GO" id="GO:0005829">
    <property type="term" value="C:cytosol"/>
    <property type="evidence" value="ECO:0007669"/>
    <property type="project" value="TreeGrafter"/>
</dbReference>
<dbReference type="GO" id="GO:0004146">
    <property type="term" value="F:dihydrofolate reductase activity"/>
    <property type="evidence" value="ECO:0007669"/>
    <property type="project" value="UniProtKB-EC"/>
</dbReference>
<evidence type="ECO:0000259" key="9">
    <source>
        <dbReference type="PROSITE" id="PS51330"/>
    </source>
</evidence>
<dbReference type="FunFam" id="3.40.430.10:FF:000001">
    <property type="entry name" value="Dihydrofolate reductase"/>
    <property type="match status" value="1"/>
</dbReference>
<comment type="pathway">
    <text evidence="1 8">Cofactor biosynthesis; tetrahydrofolate biosynthesis; 5,6,7,8-tetrahydrofolate from 7,8-dihydrofolate: step 1/1.</text>
</comment>
<keyword evidence="11" id="KW-1185">Reference proteome</keyword>
<dbReference type="OrthoDB" id="9804315at2"/>
<evidence type="ECO:0000256" key="7">
    <source>
        <dbReference type="ARBA" id="ARBA00025067"/>
    </source>
</evidence>
<evidence type="ECO:0000256" key="5">
    <source>
        <dbReference type="ARBA" id="ARBA00022857"/>
    </source>
</evidence>
<evidence type="ECO:0000256" key="2">
    <source>
        <dbReference type="ARBA" id="ARBA00009539"/>
    </source>
</evidence>
<dbReference type="InterPro" id="IPR012259">
    <property type="entry name" value="DHFR"/>
</dbReference>
<evidence type="ECO:0000256" key="4">
    <source>
        <dbReference type="ARBA" id="ARBA00022563"/>
    </source>
</evidence>
<dbReference type="GO" id="GO:0046452">
    <property type="term" value="P:dihydrofolate metabolic process"/>
    <property type="evidence" value="ECO:0007669"/>
    <property type="project" value="TreeGrafter"/>
</dbReference>
<dbReference type="GO" id="GO:0046655">
    <property type="term" value="P:folic acid metabolic process"/>
    <property type="evidence" value="ECO:0007669"/>
    <property type="project" value="TreeGrafter"/>
</dbReference>
<dbReference type="CDD" id="cd00209">
    <property type="entry name" value="DHFR"/>
    <property type="match status" value="1"/>
</dbReference>
<comment type="catalytic activity">
    <reaction evidence="8">
        <text>(6S)-5,6,7,8-tetrahydrofolate + NADP(+) = 7,8-dihydrofolate + NADPH + H(+)</text>
        <dbReference type="Rhea" id="RHEA:15009"/>
        <dbReference type="ChEBI" id="CHEBI:15378"/>
        <dbReference type="ChEBI" id="CHEBI:57451"/>
        <dbReference type="ChEBI" id="CHEBI:57453"/>
        <dbReference type="ChEBI" id="CHEBI:57783"/>
        <dbReference type="ChEBI" id="CHEBI:58349"/>
        <dbReference type="EC" id="1.5.1.3"/>
    </reaction>
</comment>
<evidence type="ECO:0000313" key="11">
    <source>
        <dbReference type="Proteomes" id="UP000250369"/>
    </source>
</evidence>
<dbReference type="SUPFAM" id="SSF53597">
    <property type="entry name" value="Dihydrofolate reductase-like"/>
    <property type="match status" value="1"/>
</dbReference>
<evidence type="ECO:0000256" key="1">
    <source>
        <dbReference type="ARBA" id="ARBA00004903"/>
    </source>
</evidence>
<dbReference type="PROSITE" id="PS51330">
    <property type="entry name" value="DHFR_2"/>
    <property type="match status" value="1"/>
</dbReference>
<dbReference type="InterPro" id="IPR024072">
    <property type="entry name" value="DHFR-like_dom_sf"/>
</dbReference>
<feature type="domain" description="DHFR" evidence="9">
    <location>
        <begin position="2"/>
        <end position="159"/>
    </location>
</feature>
<dbReference type="UniPathway" id="UPA00077">
    <property type="reaction ID" value="UER00158"/>
</dbReference>
<evidence type="ECO:0000256" key="8">
    <source>
        <dbReference type="PIRNR" id="PIRNR000194"/>
    </source>
</evidence>
<evidence type="ECO:0000256" key="3">
    <source>
        <dbReference type="ARBA" id="ARBA00012856"/>
    </source>
</evidence>
<name>A0A329LN57_9BACL</name>
<dbReference type="Pfam" id="PF00186">
    <property type="entry name" value="DHFR_1"/>
    <property type="match status" value="1"/>
</dbReference>
<organism evidence="10 11">
    <name type="scientific">Paenibacillus contaminans</name>
    <dbReference type="NCBI Taxonomy" id="450362"/>
    <lineage>
        <taxon>Bacteria</taxon>
        <taxon>Bacillati</taxon>
        <taxon>Bacillota</taxon>
        <taxon>Bacilli</taxon>
        <taxon>Bacillales</taxon>
        <taxon>Paenibacillaceae</taxon>
        <taxon>Paenibacillus</taxon>
    </lineage>
</organism>
<dbReference type="RefSeq" id="WP_113036568.1">
    <property type="nucleotide sequence ID" value="NZ_QMFB01000050.1"/>
</dbReference>
<protein>
    <recommendedName>
        <fullName evidence="3 8">Dihydrofolate reductase</fullName>
        <ecNumber evidence="3 8">1.5.1.3</ecNumber>
    </recommendedName>
</protein>
<proteinExistence type="inferred from homology"/>